<dbReference type="PANTHER" id="PTHR14212:SF0">
    <property type="entry name" value="U4_U6 SMALL NUCLEAR RIBONUCLEOPROTEIN PRP3"/>
    <property type="match status" value="1"/>
</dbReference>
<dbReference type="CDD" id="cd24162">
    <property type="entry name" value="Prp3_C"/>
    <property type="match status" value="1"/>
</dbReference>
<dbReference type="EMBL" id="CDSF01000068">
    <property type="protein sequence ID" value="CEO96560.1"/>
    <property type="molecule type" value="Genomic_DNA"/>
</dbReference>
<comment type="subcellular location">
    <subcellularLocation>
        <location evidence="1">Nucleus</location>
    </subcellularLocation>
</comment>
<keyword evidence="3" id="KW-0508">mRNA splicing</keyword>
<keyword evidence="4" id="KW-0539">Nucleus</keyword>
<feature type="region of interest" description="Disordered" evidence="5">
    <location>
        <begin position="288"/>
        <end position="313"/>
    </location>
</feature>
<protein>
    <submittedName>
        <fullName evidence="8">Uncharacterized protein</fullName>
    </submittedName>
</protein>
<organism evidence="8 9">
    <name type="scientific">Plasmodiophora brassicae</name>
    <name type="common">Clubroot disease agent</name>
    <dbReference type="NCBI Taxonomy" id="37360"/>
    <lineage>
        <taxon>Eukaryota</taxon>
        <taxon>Sar</taxon>
        <taxon>Rhizaria</taxon>
        <taxon>Endomyxa</taxon>
        <taxon>Phytomyxea</taxon>
        <taxon>Plasmodiophorida</taxon>
        <taxon>Plasmodiophoridae</taxon>
        <taxon>Plasmodiophora</taxon>
    </lineage>
</organism>
<dbReference type="Proteomes" id="UP000039324">
    <property type="component" value="Unassembled WGS sequence"/>
</dbReference>
<dbReference type="GO" id="GO:0000398">
    <property type="term" value="P:mRNA splicing, via spliceosome"/>
    <property type="evidence" value="ECO:0007669"/>
    <property type="project" value="InterPro"/>
</dbReference>
<evidence type="ECO:0000256" key="4">
    <source>
        <dbReference type="ARBA" id="ARBA00023242"/>
    </source>
</evidence>
<keyword evidence="9" id="KW-1185">Reference proteome</keyword>
<evidence type="ECO:0000259" key="7">
    <source>
        <dbReference type="Pfam" id="PF08572"/>
    </source>
</evidence>
<sequence>MERMLAERNAALQKTIEEANRRAQAQRFPAPLILDEQGREVDEKGNVVTRRVADLATVRANRPAATPAPEPANEEPVERVEQAPWYDPRVHASRATLRSRRSFSFVQPGKFIRKAQNLRLRQMRNDLRAAAENPAPMHDDFAAAGDPNAIALGSRFSHTEVFIEPGVPDVEWWDQAILADPNDPSSPVDPAKLSSLVEHPVPLKPRAEPPPPPVQPMVLTEKEKKKIRRMRKLEKQREVRDKIRLGLAAPPQPRITLKNMFRVMPHEAIEDPTAVEAKARAEMEKRQVEHHLQNESRRLTPQQRAEKKRKKLEEDTSREVVVAVFRVDRLDMPQNRFKMSVNAEELKLTGCMICFEGCNVVVVEGGPRGIRKYTRLMLHRIKWVPEQNHADDEDDDDEDQDDVKSSPGNHCCLVWRGVVVKRSFSGFRVHSCVSEEQARKIVADKHLGHYWDMARNFQADMGTVIV</sequence>
<proteinExistence type="predicted"/>
<dbReference type="AlphaFoldDB" id="A0A0G4IMW0"/>
<evidence type="ECO:0000259" key="6">
    <source>
        <dbReference type="Pfam" id="PF06544"/>
    </source>
</evidence>
<dbReference type="InterPro" id="IPR027104">
    <property type="entry name" value="Prp3"/>
</dbReference>
<evidence type="ECO:0000256" key="2">
    <source>
        <dbReference type="ARBA" id="ARBA00022664"/>
    </source>
</evidence>
<feature type="domain" description="Small nuclear ribonucleoprotein Prp3 C-terminal" evidence="6">
    <location>
        <begin position="323"/>
        <end position="454"/>
    </location>
</feature>
<evidence type="ECO:0000256" key="5">
    <source>
        <dbReference type="SAM" id="MobiDB-lite"/>
    </source>
</evidence>
<dbReference type="InterPro" id="IPR013881">
    <property type="entry name" value="Pre-mRNA_splic_Prp3_dom"/>
</dbReference>
<dbReference type="OMA" id="NPQHRFK"/>
<dbReference type="InterPro" id="IPR010541">
    <property type="entry name" value="Prp3_C"/>
</dbReference>
<dbReference type="PANTHER" id="PTHR14212">
    <property type="entry name" value="U4/U6-ASSOCIATED RNA SPLICING FACTOR-RELATED"/>
    <property type="match status" value="1"/>
</dbReference>
<feature type="domain" description="Pre-mRNA-splicing factor 3" evidence="7">
    <location>
        <begin position="84"/>
        <end position="300"/>
    </location>
</feature>
<dbReference type="Pfam" id="PF06544">
    <property type="entry name" value="Prp3_C"/>
    <property type="match status" value="1"/>
</dbReference>
<name>A0A0G4IMW0_PLABS</name>
<dbReference type="STRING" id="37360.A0A0G4IMW0"/>
<evidence type="ECO:0000256" key="1">
    <source>
        <dbReference type="ARBA" id="ARBA00004123"/>
    </source>
</evidence>
<gene>
    <name evidence="8" type="ORF">PBRA_005169</name>
</gene>
<dbReference type="GO" id="GO:0046540">
    <property type="term" value="C:U4/U6 x U5 tri-snRNP complex"/>
    <property type="evidence" value="ECO:0007669"/>
    <property type="project" value="InterPro"/>
</dbReference>
<keyword evidence="2" id="KW-0507">mRNA processing</keyword>
<evidence type="ECO:0000313" key="8">
    <source>
        <dbReference type="EMBL" id="CEO96560.1"/>
    </source>
</evidence>
<dbReference type="OrthoDB" id="1698697at2759"/>
<dbReference type="Pfam" id="PF08572">
    <property type="entry name" value="PRP3"/>
    <property type="match status" value="1"/>
</dbReference>
<reference evidence="8 9" key="1">
    <citation type="submission" date="2015-02" db="EMBL/GenBank/DDBJ databases">
        <authorList>
            <person name="Chooi Y.-H."/>
        </authorList>
    </citation>
    <scope>NUCLEOTIDE SEQUENCE [LARGE SCALE GENOMIC DNA]</scope>
    <source>
        <strain evidence="8">E3</strain>
    </source>
</reference>
<evidence type="ECO:0000256" key="3">
    <source>
        <dbReference type="ARBA" id="ARBA00023187"/>
    </source>
</evidence>
<evidence type="ECO:0000313" key="9">
    <source>
        <dbReference type="Proteomes" id="UP000039324"/>
    </source>
</evidence>
<accession>A0A0G4IMW0</accession>
<feature type="compositionally biased region" description="Basic and acidic residues" evidence="5">
    <location>
        <begin position="288"/>
        <end position="298"/>
    </location>
</feature>